<keyword evidence="2" id="KW-0472">Membrane</keyword>
<feature type="compositionally biased region" description="Polar residues" evidence="1">
    <location>
        <begin position="221"/>
        <end position="236"/>
    </location>
</feature>
<keyword evidence="5" id="KW-1185">Reference proteome</keyword>
<proteinExistence type="predicted"/>
<feature type="transmembrane region" description="Helical" evidence="2">
    <location>
        <begin position="142"/>
        <end position="163"/>
    </location>
</feature>
<feature type="signal peptide" evidence="3">
    <location>
        <begin position="1"/>
        <end position="25"/>
    </location>
</feature>
<evidence type="ECO:0000313" key="5">
    <source>
        <dbReference type="Proteomes" id="UP000827284"/>
    </source>
</evidence>
<feature type="compositionally biased region" description="Basic and acidic residues" evidence="1">
    <location>
        <begin position="382"/>
        <end position="399"/>
    </location>
</feature>
<comment type="caution">
    <text evidence="4">The sequence shown here is derived from an EMBL/GenBank/DDBJ whole genome shotgun (WGS) entry which is preliminary data.</text>
</comment>
<protein>
    <submittedName>
        <fullName evidence="4">Uncharacterized protein</fullName>
    </submittedName>
</protein>
<name>A0A9P3H4K0_9FUNG</name>
<feature type="region of interest" description="Disordered" evidence="1">
    <location>
        <begin position="287"/>
        <end position="464"/>
    </location>
</feature>
<evidence type="ECO:0000256" key="2">
    <source>
        <dbReference type="SAM" id="Phobius"/>
    </source>
</evidence>
<feature type="chain" id="PRO_5040186104" evidence="3">
    <location>
        <begin position="26"/>
        <end position="464"/>
    </location>
</feature>
<gene>
    <name evidence="4" type="ORF">EMPS_01975</name>
</gene>
<feature type="compositionally biased region" description="Basic and acidic residues" evidence="1">
    <location>
        <begin position="353"/>
        <end position="366"/>
    </location>
</feature>
<evidence type="ECO:0000256" key="1">
    <source>
        <dbReference type="SAM" id="MobiDB-lite"/>
    </source>
</evidence>
<keyword evidence="2" id="KW-1133">Transmembrane helix</keyword>
<feature type="compositionally biased region" description="Low complexity" evidence="1">
    <location>
        <begin position="288"/>
        <end position="306"/>
    </location>
</feature>
<dbReference type="CDD" id="cd12841">
    <property type="entry name" value="TM_EphA1"/>
    <property type="match status" value="1"/>
</dbReference>
<dbReference type="OrthoDB" id="2420969at2759"/>
<reference evidence="4" key="2">
    <citation type="journal article" date="2022" name="Microbiol. Resour. Announc.">
        <title>Whole-Genome Sequence of Entomortierella parvispora E1425, a Mucoromycotan Fungus Associated with Burkholderiaceae-Related Endosymbiotic Bacteria.</title>
        <authorList>
            <person name="Herlambang A."/>
            <person name="Guo Y."/>
            <person name="Takashima Y."/>
            <person name="Narisawa K."/>
            <person name="Ohta H."/>
            <person name="Nishizawa T."/>
        </authorList>
    </citation>
    <scope>NUCLEOTIDE SEQUENCE</scope>
    <source>
        <strain evidence="4">E1425</strain>
    </source>
</reference>
<feature type="region of interest" description="Disordered" evidence="1">
    <location>
        <begin position="208"/>
        <end position="245"/>
    </location>
</feature>
<dbReference type="Proteomes" id="UP000827284">
    <property type="component" value="Unassembled WGS sequence"/>
</dbReference>
<reference evidence="4" key="1">
    <citation type="submission" date="2021-11" db="EMBL/GenBank/DDBJ databases">
        <authorList>
            <person name="Herlambang A."/>
            <person name="Guo Y."/>
            <person name="Takashima Y."/>
            <person name="Nishizawa T."/>
        </authorList>
    </citation>
    <scope>NUCLEOTIDE SEQUENCE</scope>
    <source>
        <strain evidence="4">E1425</strain>
    </source>
</reference>
<sequence length="464" mass="49944">MRMHATLALILGTSLVAIPFLMVRADPIIDTCLQTGCATVFSTLAPCGGGATNSTLQQDYIYTPTQSLGGCECNSVFYNAFSSCLACIASQGESSPEIQNQQDWVGDCENYGFNFTAEPINNSTNPSTSDNDNNSSGLSTGAIVGIVIGAIVLIALIGGGFFLKSRRGKKEKTERYDDQPTAAHGNGYPNESGHAGAAAAGAAGAAAVGSHDYHNPDYSDTYGQHQGQDEYYNNQPAGGFDNNYIDQGDYHNSYYSAPGQNQQDMMMHNLNISESYVPPPPIDTTIRPASPTAAAAAALAASPRPSDTFPQSLRSKPAGWGNNSRQQEVTSSLVSDPMQRNDKQEFDDGEQLEQPRDRYGFDRENYSPRGSMTPPRVNMQSYRDDFNRPSFEREPRRSGSDLGSVTGLNLARGTPGGLYENHNGSTGNGIADYDSQGEDLQQSPELARRRARAAELFSAEGTRR</sequence>
<dbReference type="EMBL" id="BQFW01000002">
    <property type="protein sequence ID" value="GJJ69628.1"/>
    <property type="molecule type" value="Genomic_DNA"/>
</dbReference>
<organism evidence="4 5">
    <name type="scientific">Entomortierella parvispora</name>
    <dbReference type="NCBI Taxonomy" id="205924"/>
    <lineage>
        <taxon>Eukaryota</taxon>
        <taxon>Fungi</taxon>
        <taxon>Fungi incertae sedis</taxon>
        <taxon>Mucoromycota</taxon>
        <taxon>Mortierellomycotina</taxon>
        <taxon>Mortierellomycetes</taxon>
        <taxon>Mortierellales</taxon>
        <taxon>Mortierellaceae</taxon>
        <taxon>Entomortierella</taxon>
    </lineage>
</organism>
<keyword evidence="3" id="KW-0732">Signal</keyword>
<feature type="compositionally biased region" description="Polar residues" evidence="1">
    <location>
        <begin position="321"/>
        <end position="334"/>
    </location>
</feature>
<accession>A0A9P3H4K0</accession>
<dbReference type="AlphaFoldDB" id="A0A9P3H4K0"/>
<evidence type="ECO:0000313" key="4">
    <source>
        <dbReference type="EMBL" id="GJJ69628.1"/>
    </source>
</evidence>
<evidence type="ECO:0000256" key="3">
    <source>
        <dbReference type="SAM" id="SignalP"/>
    </source>
</evidence>
<keyword evidence="2" id="KW-0812">Transmembrane</keyword>
<feature type="region of interest" description="Disordered" evidence="1">
    <location>
        <begin position="168"/>
        <end position="196"/>
    </location>
</feature>